<sequence length="45" mass="5134">MWKQPAMQTVSGVSRQPFRMRLPGQESREGAALSIKRARFVCANR</sequence>
<feature type="region of interest" description="Disordered" evidence="1">
    <location>
        <begin position="1"/>
        <end position="29"/>
    </location>
</feature>
<protein>
    <submittedName>
        <fullName evidence="2">Uncharacterized protein</fullName>
    </submittedName>
</protein>
<name>A0A0E9THG9_ANGAN</name>
<organism evidence="2">
    <name type="scientific">Anguilla anguilla</name>
    <name type="common">European freshwater eel</name>
    <name type="synonym">Muraena anguilla</name>
    <dbReference type="NCBI Taxonomy" id="7936"/>
    <lineage>
        <taxon>Eukaryota</taxon>
        <taxon>Metazoa</taxon>
        <taxon>Chordata</taxon>
        <taxon>Craniata</taxon>
        <taxon>Vertebrata</taxon>
        <taxon>Euteleostomi</taxon>
        <taxon>Actinopterygii</taxon>
        <taxon>Neopterygii</taxon>
        <taxon>Teleostei</taxon>
        <taxon>Anguilliformes</taxon>
        <taxon>Anguillidae</taxon>
        <taxon>Anguilla</taxon>
    </lineage>
</organism>
<accession>A0A0E9THG9</accession>
<proteinExistence type="predicted"/>
<dbReference type="EMBL" id="GBXM01055695">
    <property type="protein sequence ID" value="JAH52882.1"/>
    <property type="molecule type" value="Transcribed_RNA"/>
</dbReference>
<reference evidence="2" key="2">
    <citation type="journal article" date="2015" name="Fish Shellfish Immunol.">
        <title>Early steps in the European eel (Anguilla anguilla)-Vibrio vulnificus interaction in the gills: Role of the RtxA13 toxin.</title>
        <authorList>
            <person name="Callol A."/>
            <person name="Pajuelo D."/>
            <person name="Ebbesson L."/>
            <person name="Teles M."/>
            <person name="MacKenzie S."/>
            <person name="Amaro C."/>
        </authorList>
    </citation>
    <scope>NUCLEOTIDE SEQUENCE</scope>
</reference>
<reference evidence="2" key="1">
    <citation type="submission" date="2014-11" db="EMBL/GenBank/DDBJ databases">
        <authorList>
            <person name="Amaro Gonzalez C."/>
        </authorList>
    </citation>
    <scope>NUCLEOTIDE SEQUENCE</scope>
</reference>
<evidence type="ECO:0000313" key="2">
    <source>
        <dbReference type="EMBL" id="JAH52882.1"/>
    </source>
</evidence>
<feature type="compositionally biased region" description="Polar residues" evidence="1">
    <location>
        <begin position="1"/>
        <end position="14"/>
    </location>
</feature>
<evidence type="ECO:0000256" key="1">
    <source>
        <dbReference type="SAM" id="MobiDB-lite"/>
    </source>
</evidence>
<dbReference type="AlphaFoldDB" id="A0A0E9THG9"/>